<reference evidence="1" key="8">
    <citation type="journal article" date="2005" name="Science">
        <title>Antisense Transcription in the Mammalian Transcriptome.</title>
        <authorList>
            <consortium name="RIKEN Genome Exploration Research Group and Genome Science Group (Genome Network Project Core Group) and the FANTOM Consortium"/>
        </authorList>
    </citation>
    <scope>NUCLEOTIDE SEQUENCE</scope>
    <source>
        <strain evidence="1">C57BL/6J</strain>
    </source>
</reference>
<evidence type="ECO:0000313" key="1">
    <source>
        <dbReference type="EMBL" id="BAE33343.1"/>
    </source>
</evidence>
<reference evidence="1" key="3">
    <citation type="journal article" date="2000" name="Genome Res.">
        <title>RIKEN integrated sequence analysis (RISA) system--384-format sequencing pipeline with 384 multicapillary sequencer.</title>
        <authorList>
            <person name="Shibata K."/>
            <person name="Itoh M."/>
            <person name="Aizawa K."/>
            <person name="Nagaoka S."/>
            <person name="Sasaki N."/>
            <person name="Carninci P."/>
            <person name="Konno H."/>
            <person name="Akiyama J."/>
            <person name="Nishi K."/>
            <person name="Kitsunai T."/>
            <person name="Tashiro H."/>
            <person name="Itoh M."/>
            <person name="Sumi N."/>
            <person name="Ishii Y."/>
            <person name="Nakamura S."/>
            <person name="Hazama M."/>
            <person name="Nishine T."/>
            <person name="Harada A."/>
            <person name="Yamamoto R."/>
            <person name="Matsumoto H."/>
            <person name="Sakaguchi S."/>
            <person name="Ikegami T."/>
            <person name="Kashiwagi K."/>
            <person name="Fujiwake S."/>
            <person name="Inoue K."/>
            <person name="Togawa Y."/>
            <person name="Izawa M."/>
            <person name="Ohara E."/>
            <person name="Watahiki M."/>
            <person name="Yoneda Y."/>
            <person name="Ishikawa T."/>
            <person name="Ozawa K."/>
            <person name="Tanaka T."/>
            <person name="Matsuura S."/>
            <person name="Kawai J."/>
            <person name="Okazaki Y."/>
            <person name="Muramatsu M."/>
            <person name="Inoue Y."/>
            <person name="Kira A."/>
            <person name="Hayashizaki Y."/>
        </authorList>
    </citation>
    <scope>NUCLEOTIDE SEQUENCE</scope>
    <source>
        <strain evidence="1">C57BL/6J</strain>
    </source>
</reference>
<name>Q3U200_MOUSE</name>
<protein>
    <submittedName>
        <fullName evidence="1">Uncharacterized protein</fullName>
    </submittedName>
</protein>
<gene>
    <name evidence="2" type="primary">F730021E23Rik</name>
</gene>
<dbReference type="AlphaFoldDB" id="Q3U200"/>
<dbReference type="MGI" id="MGI:3588252">
    <property type="gene designation" value="F730021E23Rik"/>
</dbReference>
<dbReference type="EMBL" id="AK155606">
    <property type="protein sequence ID" value="BAE33343.1"/>
    <property type="molecule type" value="mRNA"/>
</dbReference>
<reference evidence="1" key="4">
    <citation type="journal article" date="2001" name="Nature">
        <title>Functional annotation of a full-length mouse cDNA collection.</title>
        <authorList>
            <consortium name="The RIKEN Genome Exploration Research Group Phase II Team and the FANTOM Consortium"/>
        </authorList>
    </citation>
    <scope>NUCLEOTIDE SEQUENCE</scope>
    <source>
        <strain evidence="1">C57BL/6J</strain>
    </source>
</reference>
<evidence type="ECO:0000313" key="2">
    <source>
        <dbReference type="MGI" id="MGI:3588252"/>
    </source>
</evidence>
<accession>Q3U200</accession>
<organism evidence="1">
    <name type="scientific">Mus musculus</name>
    <name type="common">Mouse</name>
    <dbReference type="NCBI Taxonomy" id="10090"/>
    <lineage>
        <taxon>Eukaryota</taxon>
        <taxon>Metazoa</taxon>
        <taxon>Chordata</taxon>
        <taxon>Craniata</taxon>
        <taxon>Vertebrata</taxon>
        <taxon>Euteleostomi</taxon>
        <taxon>Mammalia</taxon>
        <taxon>Eutheria</taxon>
        <taxon>Euarchontoglires</taxon>
        <taxon>Glires</taxon>
        <taxon>Rodentia</taxon>
        <taxon>Myomorpha</taxon>
        <taxon>Muroidea</taxon>
        <taxon>Muridae</taxon>
        <taxon>Murinae</taxon>
        <taxon>Mus</taxon>
        <taxon>Mus</taxon>
    </lineage>
</organism>
<reference evidence="1" key="2">
    <citation type="journal article" date="2000" name="Genome Res.">
        <title>Normalization and subtraction of cap-trapper-selected cDNAs to prepare full-length cDNA libraries for rapid discovery of new genes.</title>
        <authorList>
            <person name="Carninci P."/>
            <person name="Shibata Y."/>
            <person name="Hayatsu N."/>
            <person name="Sugahara Y."/>
            <person name="Shibata K."/>
            <person name="Itoh M."/>
            <person name="Konno H."/>
            <person name="Okazaki Y."/>
            <person name="Muramatsu M."/>
            <person name="Hayashizaki Y."/>
        </authorList>
    </citation>
    <scope>NUCLEOTIDE SEQUENCE</scope>
    <source>
        <strain evidence="1">C57BL/6J</strain>
    </source>
</reference>
<reference evidence="1" key="1">
    <citation type="journal article" date="1999" name="Methods Enzymol.">
        <title>High-efficiency full-length cDNA cloning.</title>
        <authorList>
            <person name="Carninci P."/>
            <person name="Hayashizaki Y."/>
        </authorList>
    </citation>
    <scope>NUCLEOTIDE SEQUENCE</scope>
    <source>
        <strain evidence="1">C57BL/6J</strain>
    </source>
</reference>
<dbReference type="AGR" id="MGI:3588252"/>
<reference evidence="1" key="7">
    <citation type="journal article" date="2005" name="Science">
        <title>The Transcriptional Landscape of the Mammalian Genome.</title>
        <authorList>
            <consortium name="The FANTOM Consortium"/>
            <consortium name="Riken Genome Exploration Research Group and Genome Science Group (Genome Network Project Core Group)"/>
        </authorList>
    </citation>
    <scope>NUCLEOTIDE SEQUENCE</scope>
    <source>
        <strain evidence="1">C57BL/6J</strain>
    </source>
</reference>
<proteinExistence type="evidence at transcript level"/>
<sequence>MEEASAFAFPLLPLVLFSGSFFPFFFFFFFLFSFCCLSSLSSGLAVKDFRQRLGAPALRDSLSAPPPQTSYLEASGEGSIYGTGSLEASQTLVLQITRNFEQKTGKLSSGVPPQQPSLRRAWWGACLVCSQCGTGWGWLDPKDHSSNTLLPPSRPHPLYCQSSLQTNRVLVH</sequence>
<reference evidence="1" key="5">
    <citation type="journal article" date="2002" name="Nature">
        <title>Analysis of the mouse transcriptome based on functional annotation of 60,770 full-length cDNAs.</title>
        <authorList>
            <consortium name="The FANTOM Consortium and the RIKEN Genome Exploration Research Group Phase I and II Team"/>
        </authorList>
    </citation>
    <scope>NUCLEOTIDE SEQUENCE</scope>
    <source>
        <strain evidence="1">C57BL/6J</strain>
    </source>
</reference>
<reference evidence="1" key="6">
    <citation type="submission" date="2004-03" db="EMBL/GenBank/DDBJ databases">
        <authorList>
            <person name="Arakawa T."/>
            <person name="Carninci P."/>
            <person name="Fukuda S."/>
            <person name="Hashizume W."/>
            <person name="Hayashida K."/>
            <person name="Hori F."/>
            <person name="Iida J."/>
            <person name="Imamura K."/>
            <person name="Imotani K."/>
            <person name="Itoh M."/>
            <person name="Kanagawa S."/>
            <person name="Kawai J."/>
            <person name="Kojima M."/>
            <person name="Konno H."/>
            <person name="Murata M."/>
            <person name="Nakamura M."/>
            <person name="Ninomiya N."/>
            <person name="Nishiyori H."/>
            <person name="Nomura K."/>
            <person name="Ohno M."/>
            <person name="Sakazume N."/>
            <person name="Sano H."/>
            <person name="Sasaki D."/>
            <person name="Shibata K."/>
            <person name="Shiraki T."/>
            <person name="Tagami M."/>
            <person name="Tagami Y."/>
            <person name="Waki K."/>
            <person name="Watahiki A."/>
            <person name="Muramatsu M."/>
            <person name="Hayashizaki Y."/>
        </authorList>
    </citation>
    <scope>NUCLEOTIDE SEQUENCE</scope>
    <source>
        <strain evidence="1">C57BL/6J</strain>
    </source>
</reference>